<evidence type="ECO:0000313" key="2">
    <source>
        <dbReference type="Proteomes" id="UP000307440"/>
    </source>
</evidence>
<proteinExistence type="predicted"/>
<dbReference type="EMBL" id="ML210170">
    <property type="protein sequence ID" value="TFK26880.1"/>
    <property type="molecule type" value="Genomic_DNA"/>
</dbReference>
<evidence type="ECO:0000313" key="1">
    <source>
        <dbReference type="EMBL" id="TFK26880.1"/>
    </source>
</evidence>
<gene>
    <name evidence="1" type="ORF">FA15DRAFT_754717</name>
</gene>
<organism evidence="1 2">
    <name type="scientific">Coprinopsis marcescibilis</name>
    <name type="common">Agaric fungus</name>
    <name type="synonym">Psathyrella marcescibilis</name>
    <dbReference type="NCBI Taxonomy" id="230819"/>
    <lineage>
        <taxon>Eukaryota</taxon>
        <taxon>Fungi</taxon>
        <taxon>Dikarya</taxon>
        <taxon>Basidiomycota</taxon>
        <taxon>Agaricomycotina</taxon>
        <taxon>Agaricomycetes</taxon>
        <taxon>Agaricomycetidae</taxon>
        <taxon>Agaricales</taxon>
        <taxon>Agaricineae</taxon>
        <taxon>Psathyrellaceae</taxon>
        <taxon>Coprinopsis</taxon>
    </lineage>
</organism>
<sequence>VCWKVSRIRSKSPHPLLQYLTVLPQSPSYPTNPKHTRCSTLPKNHHELLHPCHLHRCRCCFVRICGSSCTYPRASGRTRTGCCC</sequence>
<feature type="non-terminal residue" evidence="1">
    <location>
        <position position="1"/>
    </location>
</feature>
<protein>
    <submittedName>
        <fullName evidence="1">Uncharacterized protein</fullName>
    </submittedName>
</protein>
<reference evidence="1 2" key="1">
    <citation type="journal article" date="2019" name="Nat. Ecol. Evol.">
        <title>Megaphylogeny resolves global patterns of mushroom evolution.</title>
        <authorList>
            <person name="Varga T."/>
            <person name="Krizsan K."/>
            <person name="Foldi C."/>
            <person name="Dima B."/>
            <person name="Sanchez-Garcia M."/>
            <person name="Sanchez-Ramirez S."/>
            <person name="Szollosi G.J."/>
            <person name="Szarkandi J.G."/>
            <person name="Papp V."/>
            <person name="Albert L."/>
            <person name="Andreopoulos W."/>
            <person name="Angelini C."/>
            <person name="Antonin V."/>
            <person name="Barry K.W."/>
            <person name="Bougher N.L."/>
            <person name="Buchanan P."/>
            <person name="Buyck B."/>
            <person name="Bense V."/>
            <person name="Catcheside P."/>
            <person name="Chovatia M."/>
            <person name="Cooper J."/>
            <person name="Damon W."/>
            <person name="Desjardin D."/>
            <person name="Finy P."/>
            <person name="Geml J."/>
            <person name="Haridas S."/>
            <person name="Hughes K."/>
            <person name="Justo A."/>
            <person name="Karasinski D."/>
            <person name="Kautmanova I."/>
            <person name="Kiss B."/>
            <person name="Kocsube S."/>
            <person name="Kotiranta H."/>
            <person name="LaButti K.M."/>
            <person name="Lechner B.E."/>
            <person name="Liimatainen K."/>
            <person name="Lipzen A."/>
            <person name="Lukacs Z."/>
            <person name="Mihaltcheva S."/>
            <person name="Morgado L.N."/>
            <person name="Niskanen T."/>
            <person name="Noordeloos M.E."/>
            <person name="Ohm R.A."/>
            <person name="Ortiz-Santana B."/>
            <person name="Ovrebo C."/>
            <person name="Racz N."/>
            <person name="Riley R."/>
            <person name="Savchenko A."/>
            <person name="Shiryaev A."/>
            <person name="Soop K."/>
            <person name="Spirin V."/>
            <person name="Szebenyi C."/>
            <person name="Tomsovsky M."/>
            <person name="Tulloss R.E."/>
            <person name="Uehling J."/>
            <person name="Grigoriev I.V."/>
            <person name="Vagvolgyi C."/>
            <person name="Papp T."/>
            <person name="Martin F.M."/>
            <person name="Miettinen O."/>
            <person name="Hibbett D.S."/>
            <person name="Nagy L.G."/>
        </authorList>
    </citation>
    <scope>NUCLEOTIDE SEQUENCE [LARGE SCALE GENOMIC DNA]</scope>
    <source>
        <strain evidence="1 2">CBS 121175</strain>
    </source>
</reference>
<name>A0A5C3L2B9_COPMA</name>
<accession>A0A5C3L2B9</accession>
<dbReference type="AlphaFoldDB" id="A0A5C3L2B9"/>
<dbReference type="Proteomes" id="UP000307440">
    <property type="component" value="Unassembled WGS sequence"/>
</dbReference>
<keyword evidence="2" id="KW-1185">Reference proteome</keyword>